<accession>A0ABN7UZG0</accession>
<evidence type="ECO:0000256" key="1">
    <source>
        <dbReference type="SAM" id="MobiDB-lite"/>
    </source>
</evidence>
<feature type="compositionally biased region" description="Basic and acidic residues" evidence="1">
    <location>
        <begin position="84"/>
        <end position="110"/>
    </location>
</feature>
<sequence length="110" mass="12772">MSDLSQNPNWFHSDLLKTFVLNILNNSQGVKVRGINIEHEVCIEEFEISPKCKQKTSQFKDSRKFKKLVNEILNEATMQNTTQSHHESDTRLSIDFNDPNKKISNAEENH</sequence>
<dbReference type="Proteomes" id="UP000789901">
    <property type="component" value="Unassembled WGS sequence"/>
</dbReference>
<proteinExistence type="predicted"/>
<dbReference type="EMBL" id="CAJVQB010007560">
    <property type="protein sequence ID" value="CAG8705442.1"/>
    <property type="molecule type" value="Genomic_DNA"/>
</dbReference>
<gene>
    <name evidence="2" type="ORF">GMARGA_LOCUS12406</name>
</gene>
<keyword evidence="3" id="KW-1185">Reference proteome</keyword>
<name>A0ABN7UZG0_GIGMA</name>
<reference evidence="2 3" key="1">
    <citation type="submission" date="2021-06" db="EMBL/GenBank/DDBJ databases">
        <authorList>
            <person name="Kallberg Y."/>
            <person name="Tangrot J."/>
            <person name="Rosling A."/>
        </authorList>
    </citation>
    <scope>NUCLEOTIDE SEQUENCE [LARGE SCALE GENOMIC DNA]</scope>
    <source>
        <strain evidence="2 3">120-4 pot B 10/14</strain>
    </source>
</reference>
<comment type="caution">
    <text evidence="2">The sequence shown here is derived from an EMBL/GenBank/DDBJ whole genome shotgun (WGS) entry which is preliminary data.</text>
</comment>
<evidence type="ECO:0000313" key="2">
    <source>
        <dbReference type="EMBL" id="CAG8705442.1"/>
    </source>
</evidence>
<feature type="region of interest" description="Disordered" evidence="1">
    <location>
        <begin position="77"/>
        <end position="110"/>
    </location>
</feature>
<organism evidence="2 3">
    <name type="scientific">Gigaspora margarita</name>
    <dbReference type="NCBI Taxonomy" id="4874"/>
    <lineage>
        <taxon>Eukaryota</taxon>
        <taxon>Fungi</taxon>
        <taxon>Fungi incertae sedis</taxon>
        <taxon>Mucoromycota</taxon>
        <taxon>Glomeromycotina</taxon>
        <taxon>Glomeromycetes</taxon>
        <taxon>Diversisporales</taxon>
        <taxon>Gigasporaceae</taxon>
        <taxon>Gigaspora</taxon>
    </lineage>
</organism>
<evidence type="ECO:0000313" key="3">
    <source>
        <dbReference type="Proteomes" id="UP000789901"/>
    </source>
</evidence>
<protein>
    <submittedName>
        <fullName evidence="2">18867_t:CDS:1</fullName>
    </submittedName>
</protein>